<proteinExistence type="predicted"/>
<comment type="caution">
    <text evidence="1">The sequence shown here is derived from an EMBL/GenBank/DDBJ whole genome shotgun (WGS) entry which is preliminary data.</text>
</comment>
<protein>
    <submittedName>
        <fullName evidence="1">Uncharacterized protein</fullName>
    </submittedName>
</protein>
<evidence type="ECO:0000313" key="2">
    <source>
        <dbReference type="Proteomes" id="UP001281147"/>
    </source>
</evidence>
<reference evidence="1" key="1">
    <citation type="submission" date="2023-07" db="EMBL/GenBank/DDBJ databases">
        <title>Black Yeasts Isolated from many extreme environments.</title>
        <authorList>
            <person name="Coleine C."/>
            <person name="Stajich J.E."/>
            <person name="Selbmann L."/>
        </authorList>
    </citation>
    <scope>NUCLEOTIDE SEQUENCE</scope>
    <source>
        <strain evidence="1">CCFEE 5714</strain>
    </source>
</reference>
<name>A0ACC3MH33_9PEZI</name>
<accession>A0ACC3MH33</accession>
<sequence>MPRAGPEATDHAFEQAWNAVGSLSAEPNTESQNAHRLSIHAYAIPSTFEAGPSPPQRPVHAHLAPKPSIITIGQSHAPSSGLPRDESAFSIASSGISLEEVQVPQPVLNAAVSRPPGSYKCVVTDFTPLTGSAETLDEEKEIEAVTYSLQPLESFSYRIAAKGELDALITANPLPEIAWASWFAKWRFAVPSVYRRLWALVIVANVVAMAVMFARLAERTDSFTYGNAATATGANLAVAALARHEHFINLLFRLVCFLPHGTPLAIRKSAAMVYSYGGVHSGCGISALLWYVIYTVLMALQYRGPDGIRMALSATTAVTLMLLILIIAMAHPFIRRRWHNKWELSHRYGGWAAIAFVWAQTLILVISQAQQASQSIGKTLATTPTFYFLLLITVILIYPWLRLRKRKFEAEKLSSHAVRLHFNDRSLPSCVGYRLAHNPLTENHGFATIPNPNGESGYSIVVSNAGDWTKSLINNPPQKVHPDHPMRIIWSARFPETTYGPEIMKAVLRADRRAMIIDTKKTGTPDLPALTYAMTKTENAEAVVVISNPTVTKKVVFEMEARGVAAFGPIFDS</sequence>
<gene>
    <name evidence="1" type="ORF">LTR37_019468</name>
</gene>
<evidence type="ECO:0000313" key="1">
    <source>
        <dbReference type="EMBL" id="KAK3686789.1"/>
    </source>
</evidence>
<organism evidence="1 2">
    <name type="scientific">Vermiconidia calcicola</name>
    <dbReference type="NCBI Taxonomy" id="1690605"/>
    <lineage>
        <taxon>Eukaryota</taxon>
        <taxon>Fungi</taxon>
        <taxon>Dikarya</taxon>
        <taxon>Ascomycota</taxon>
        <taxon>Pezizomycotina</taxon>
        <taxon>Dothideomycetes</taxon>
        <taxon>Dothideomycetidae</taxon>
        <taxon>Mycosphaerellales</taxon>
        <taxon>Extremaceae</taxon>
        <taxon>Vermiconidia</taxon>
    </lineage>
</organism>
<keyword evidence="2" id="KW-1185">Reference proteome</keyword>
<dbReference type="EMBL" id="JAUTXU010000302">
    <property type="protein sequence ID" value="KAK3686789.1"/>
    <property type="molecule type" value="Genomic_DNA"/>
</dbReference>
<dbReference type="Proteomes" id="UP001281147">
    <property type="component" value="Unassembled WGS sequence"/>
</dbReference>